<name>A0A452Y176_AEGTS</name>
<protein>
    <submittedName>
        <fullName evidence="1">Uncharacterized protein</fullName>
    </submittedName>
</protein>
<accession>A0A452Y176</accession>
<dbReference type="EnsemblPlants" id="AET1Gv20249900.1">
    <property type="protein sequence ID" value="AET1Gv20249900.1"/>
    <property type="gene ID" value="AET1Gv20249900"/>
</dbReference>
<dbReference type="Gramene" id="AET1Gv20249900.1">
    <property type="protein sequence ID" value="AET1Gv20249900.1"/>
    <property type="gene ID" value="AET1Gv20249900"/>
</dbReference>
<reference evidence="1" key="5">
    <citation type="journal article" date="2021" name="G3 (Bethesda)">
        <title>Aegilops tauschii genome assembly Aet v5.0 features greater sequence contiguity and improved annotation.</title>
        <authorList>
            <person name="Wang L."/>
            <person name="Zhu T."/>
            <person name="Rodriguez J.C."/>
            <person name="Deal K.R."/>
            <person name="Dubcovsky J."/>
            <person name="McGuire P.E."/>
            <person name="Lux T."/>
            <person name="Spannagl M."/>
            <person name="Mayer K.F.X."/>
            <person name="Baldrich P."/>
            <person name="Meyers B.C."/>
            <person name="Huo N."/>
            <person name="Gu Y.Q."/>
            <person name="Zhou H."/>
            <person name="Devos K.M."/>
            <person name="Bennetzen J.L."/>
            <person name="Unver T."/>
            <person name="Budak H."/>
            <person name="Gulick P.J."/>
            <person name="Galiba G."/>
            <person name="Kalapos B."/>
            <person name="Nelson D.R."/>
            <person name="Li P."/>
            <person name="You F.M."/>
            <person name="Luo M.C."/>
            <person name="Dvorak J."/>
        </authorList>
    </citation>
    <scope>NUCLEOTIDE SEQUENCE [LARGE SCALE GENOMIC DNA]</scope>
    <source>
        <strain evidence="1">cv. AL8/78</strain>
    </source>
</reference>
<organism evidence="1 2">
    <name type="scientific">Aegilops tauschii subsp. strangulata</name>
    <name type="common">Goatgrass</name>
    <dbReference type="NCBI Taxonomy" id="200361"/>
    <lineage>
        <taxon>Eukaryota</taxon>
        <taxon>Viridiplantae</taxon>
        <taxon>Streptophyta</taxon>
        <taxon>Embryophyta</taxon>
        <taxon>Tracheophyta</taxon>
        <taxon>Spermatophyta</taxon>
        <taxon>Magnoliopsida</taxon>
        <taxon>Liliopsida</taxon>
        <taxon>Poales</taxon>
        <taxon>Poaceae</taxon>
        <taxon>BOP clade</taxon>
        <taxon>Pooideae</taxon>
        <taxon>Triticodae</taxon>
        <taxon>Triticeae</taxon>
        <taxon>Triticinae</taxon>
        <taxon>Aegilops</taxon>
    </lineage>
</organism>
<reference evidence="2" key="2">
    <citation type="journal article" date="2017" name="Nat. Plants">
        <title>The Aegilops tauschii genome reveals multiple impacts of transposons.</title>
        <authorList>
            <person name="Zhao G."/>
            <person name="Zou C."/>
            <person name="Li K."/>
            <person name="Wang K."/>
            <person name="Li T."/>
            <person name="Gao L."/>
            <person name="Zhang X."/>
            <person name="Wang H."/>
            <person name="Yang Z."/>
            <person name="Liu X."/>
            <person name="Jiang W."/>
            <person name="Mao L."/>
            <person name="Kong X."/>
            <person name="Jiao Y."/>
            <person name="Jia J."/>
        </authorList>
    </citation>
    <scope>NUCLEOTIDE SEQUENCE [LARGE SCALE GENOMIC DNA]</scope>
    <source>
        <strain evidence="2">cv. AL8/78</strain>
    </source>
</reference>
<reference evidence="2" key="1">
    <citation type="journal article" date="2014" name="Science">
        <title>Ancient hybridizations among the ancestral genomes of bread wheat.</title>
        <authorList>
            <consortium name="International Wheat Genome Sequencing Consortium,"/>
            <person name="Marcussen T."/>
            <person name="Sandve S.R."/>
            <person name="Heier L."/>
            <person name="Spannagl M."/>
            <person name="Pfeifer M."/>
            <person name="Jakobsen K.S."/>
            <person name="Wulff B.B."/>
            <person name="Steuernagel B."/>
            <person name="Mayer K.F."/>
            <person name="Olsen O.A."/>
        </authorList>
    </citation>
    <scope>NUCLEOTIDE SEQUENCE [LARGE SCALE GENOMIC DNA]</scope>
    <source>
        <strain evidence="2">cv. AL8/78</strain>
    </source>
</reference>
<keyword evidence="2" id="KW-1185">Reference proteome</keyword>
<dbReference type="AlphaFoldDB" id="A0A452Y176"/>
<reference evidence="1" key="4">
    <citation type="submission" date="2019-03" db="UniProtKB">
        <authorList>
            <consortium name="EnsemblPlants"/>
        </authorList>
    </citation>
    <scope>IDENTIFICATION</scope>
</reference>
<evidence type="ECO:0000313" key="2">
    <source>
        <dbReference type="Proteomes" id="UP000015105"/>
    </source>
</evidence>
<sequence length="66" mass="7537">DKFFLKEDDPLPLHLGDACSHFINYYNDLTSNTSICLKPPSWQHLLLLLSIDEGVQKVSQIPRPLT</sequence>
<reference evidence="1" key="3">
    <citation type="journal article" date="2017" name="Nature">
        <title>Genome sequence of the progenitor of the wheat D genome Aegilops tauschii.</title>
        <authorList>
            <person name="Luo M.C."/>
            <person name="Gu Y.Q."/>
            <person name="Puiu D."/>
            <person name="Wang H."/>
            <person name="Twardziok S.O."/>
            <person name="Deal K.R."/>
            <person name="Huo N."/>
            <person name="Zhu T."/>
            <person name="Wang L."/>
            <person name="Wang Y."/>
            <person name="McGuire P.E."/>
            <person name="Liu S."/>
            <person name="Long H."/>
            <person name="Ramasamy R.K."/>
            <person name="Rodriguez J.C."/>
            <person name="Van S.L."/>
            <person name="Yuan L."/>
            <person name="Wang Z."/>
            <person name="Xia Z."/>
            <person name="Xiao L."/>
            <person name="Anderson O.D."/>
            <person name="Ouyang S."/>
            <person name="Liang Y."/>
            <person name="Zimin A.V."/>
            <person name="Pertea G."/>
            <person name="Qi P."/>
            <person name="Bennetzen J.L."/>
            <person name="Dai X."/>
            <person name="Dawson M.W."/>
            <person name="Muller H.G."/>
            <person name="Kugler K."/>
            <person name="Rivarola-Duarte L."/>
            <person name="Spannagl M."/>
            <person name="Mayer K.F.X."/>
            <person name="Lu F.H."/>
            <person name="Bevan M.W."/>
            <person name="Leroy P."/>
            <person name="Li P."/>
            <person name="You F.M."/>
            <person name="Sun Q."/>
            <person name="Liu Z."/>
            <person name="Lyons E."/>
            <person name="Wicker T."/>
            <person name="Salzberg S.L."/>
            <person name="Devos K.M."/>
            <person name="Dvorak J."/>
        </authorList>
    </citation>
    <scope>NUCLEOTIDE SEQUENCE [LARGE SCALE GENOMIC DNA]</scope>
    <source>
        <strain evidence="1">cv. AL8/78</strain>
    </source>
</reference>
<evidence type="ECO:0000313" key="1">
    <source>
        <dbReference type="EnsemblPlants" id="AET1Gv20249900.1"/>
    </source>
</evidence>
<proteinExistence type="predicted"/>
<dbReference type="Proteomes" id="UP000015105">
    <property type="component" value="Chromosome 1D"/>
</dbReference>